<comment type="caution">
    <text evidence="2">The sequence shown here is derived from an EMBL/GenBank/DDBJ whole genome shotgun (WGS) entry which is preliminary data.</text>
</comment>
<dbReference type="Pfam" id="PF24923">
    <property type="entry name" value="ATP-grasp_IQCH"/>
    <property type="match status" value="1"/>
</dbReference>
<proteinExistence type="predicted"/>
<dbReference type="AlphaFoldDB" id="A0ABD3PA20"/>
<reference evidence="2 3" key="1">
    <citation type="submission" date="2024-10" db="EMBL/GenBank/DDBJ databases">
        <title>Updated reference genomes for cyclostephanoid diatoms.</title>
        <authorList>
            <person name="Roberts W.R."/>
            <person name="Alverson A.J."/>
        </authorList>
    </citation>
    <scope>NUCLEOTIDE SEQUENCE [LARGE SCALE GENOMIC DNA]</scope>
    <source>
        <strain evidence="2 3">AJA010-31</strain>
    </source>
</reference>
<dbReference type="PANTHER" id="PTHR14465">
    <property type="entry name" value="IQ DOMAIN-CONTAINING PROTEIN H"/>
    <property type="match status" value="1"/>
</dbReference>
<feature type="domain" description="IQCH-like ATP-grasp" evidence="1">
    <location>
        <begin position="344"/>
        <end position="548"/>
    </location>
</feature>
<name>A0ABD3PA20_9STRA</name>
<gene>
    <name evidence="2" type="ORF">ACHAWO_011428</name>
</gene>
<evidence type="ECO:0000313" key="3">
    <source>
        <dbReference type="Proteomes" id="UP001530400"/>
    </source>
</evidence>
<dbReference type="Gene3D" id="3.30.470.20">
    <property type="entry name" value="ATP-grasp fold, B domain"/>
    <property type="match status" value="1"/>
</dbReference>
<dbReference type="EMBL" id="JALLPJ020000723">
    <property type="protein sequence ID" value="KAL3784552.1"/>
    <property type="molecule type" value="Genomic_DNA"/>
</dbReference>
<sequence>MRKSSNMTHKSESSRFSNTIMSFDEFGTSTRSNVNVVTLDSQSGIHFDHSPNRIIDHSFSQSESDDLANSCNKLKNIKIQDLQSDFVHLHSIKVHPDTSMQHLHPHDERKEGFQFRSLQASVKKSSKIVVVVPSIDLDRKELRRLCDSIEFYEERQLYHLLLANDPSVRVIYLSSNQVNEKVVGYYLNLCRDHTDNSSGNEMHDMLSRIMMIHLNTPFTKHCIPLSEKILRQPRLITFLKGLIGSSFSGCEDVNGGNVACGLSVFTGSDSIDTLSQKIGVRVLEASGDQLHYGTKQGSRECFAVCGLAFPSGTPELPADEDLLSYGTDRGDMKNHRYIRSVHGLSIGIARQIAKGVKPSKWMIKLNQGFSGKGNASIDLRSIQSLSLSVSEIAALIEAELPKMKLEDPNLTWHDTLHHVGFKTQIERLGVIAESFVIGEFPSSPSVQAVIEPKDGRVSVISTHEQLLDGQVYNGCINPASDRYRAKIMDAGLAVGRFLTTQGVVGHFSVDFIAYQNQDGSWDVNAVEVNLRQGGTTHPHSMMALLCGGCICSDGLFRTNDGSVRTYIATDTHFNSNLKGYDEERFVDALECKADALANRIRWNKGNGVGVTFHLFKFIQRGRIGFTAIGRTKEEAQSLFDATVEFLEDLGDKHSQG</sequence>
<accession>A0ABD3PA20</accession>
<protein>
    <recommendedName>
        <fullName evidence="1">IQCH-like ATP-grasp domain-containing protein</fullName>
    </recommendedName>
</protein>
<dbReference type="InterPro" id="IPR038752">
    <property type="entry name" value="IQCH"/>
</dbReference>
<dbReference type="SUPFAM" id="SSF56059">
    <property type="entry name" value="Glutathione synthetase ATP-binding domain-like"/>
    <property type="match status" value="1"/>
</dbReference>
<dbReference type="PANTHER" id="PTHR14465:SF0">
    <property type="entry name" value="IQ DOMAIN-CONTAINING PROTEIN H"/>
    <property type="match status" value="1"/>
</dbReference>
<keyword evidence="3" id="KW-1185">Reference proteome</keyword>
<evidence type="ECO:0000313" key="2">
    <source>
        <dbReference type="EMBL" id="KAL3784552.1"/>
    </source>
</evidence>
<dbReference type="InterPro" id="IPR056855">
    <property type="entry name" value="ATP-grasp_IQCH"/>
</dbReference>
<dbReference type="Proteomes" id="UP001530400">
    <property type="component" value="Unassembled WGS sequence"/>
</dbReference>
<evidence type="ECO:0000259" key="1">
    <source>
        <dbReference type="Pfam" id="PF24923"/>
    </source>
</evidence>
<organism evidence="2 3">
    <name type="scientific">Cyclotella atomus</name>
    <dbReference type="NCBI Taxonomy" id="382360"/>
    <lineage>
        <taxon>Eukaryota</taxon>
        <taxon>Sar</taxon>
        <taxon>Stramenopiles</taxon>
        <taxon>Ochrophyta</taxon>
        <taxon>Bacillariophyta</taxon>
        <taxon>Coscinodiscophyceae</taxon>
        <taxon>Thalassiosirophycidae</taxon>
        <taxon>Stephanodiscales</taxon>
        <taxon>Stephanodiscaceae</taxon>
        <taxon>Cyclotella</taxon>
    </lineage>
</organism>